<feature type="region of interest" description="Disordered" evidence="4">
    <location>
        <begin position="224"/>
        <end position="256"/>
    </location>
</feature>
<proteinExistence type="predicted"/>
<dbReference type="CDD" id="cd00821">
    <property type="entry name" value="PH"/>
    <property type="match status" value="1"/>
</dbReference>
<dbReference type="EMBL" id="VFQX01000016">
    <property type="protein sequence ID" value="KAF0980913.1"/>
    <property type="molecule type" value="Genomic_DNA"/>
</dbReference>
<dbReference type="Pfam" id="PF00617">
    <property type="entry name" value="RasGEF"/>
    <property type="match status" value="1"/>
</dbReference>
<feature type="compositionally biased region" description="Polar residues" evidence="4">
    <location>
        <begin position="241"/>
        <end position="256"/>
    </location>
</feature>
<dbReference type="InterPro" id="IPR000651">
    <property type="entry name" value="Ras-like_Gua-exchang_fac_N"/>
</dbReference>
<feature type="domain" description="Ras-GEF" evidence="7">
    <location>
        <begin position="918"/>
        <end position="1149"/>
    </location>
</feature>
<evidence type="ECO:0000259" key="7">
    <source>
        <dbReference type="PROSITE" id="PS50009"/>
    </source>
</evidence>
<keyword evidence="1 2" id="KW-0344">Guanine-nucleotide releasing factor</keyword>
<dbReference type="InterPro" id="IPR036964">
    <property type="entry name" value="RASGEF_cat_dom_sf"/>
</dbReference>
<dbReference type="Pfam" id="PF00618">
    <property type="entry name" value="RasGEF_N"/>
    <property type="match status" value="1"/>
</dbReference>
<evidence type="ECO:0000256" key="5">
    <source>
        <dbReference type="SAM" id="Phobius"/>
    </source>
</evidence>
<dbReference type="CDD" id="cd00155">
    <property type="entry name" value="RasGEF"/>
    <property type="match status" value="1"/>
</dbReference>
<evidence type="ECO:0000259" key="8">
    <source>
        <dbReference type="PROSITE" id="PS50010"/>
    </source>
</evidence>
<dbReference type="GeneID" id="68119916"/>
<dbReference type="RefSeq" id="XP_044565626.1">
    <property type="nucleotide sequence ID" value="XM_044703250.1"/>
</dbReference>
<evidence type="ECO:0000256" key="1">
    <source>
        <dbReference type="ARBA" id="ARBA00022658"/>
    </source>
</evidence>
<evidence type="ECO:0000256" key="3">
    <source>
        <dbReference type="SAM" id="Coils"/>
    </source>
</evidence>
<protein>
    <recommendedName>
        <fullName evidence="12">Ras-GEF domain-containing protein</fullName>
    </recommendedName>
</protein>
<feature type="transmembrane region" description="Helical" evidence="5">
    <location>
        <begin position="7"/>
        <end position="32"/>
    </location>
</feature>
<dbReference type="SUPFAM" id="SSF50729">
    <property type="entry name" value="PH domain-like"/>
    <property type="match status" value="1"/>
</dbReference>
<dbReference type="SMART" id="SM00147">
    <property type="entry name" value="RasGEF"/>
    <property type="match status" value="1"/>
</dbReference>
<keyword evidence="5" id="KW-0472">Membrane</keyword>
<evidence type="ECO:0000259" key="9">
    <source>
        <dbReference type="PROSITE" id="PS50212"/>
    </source>
</evidence>
<dbReference type="SMART" id="SM00229">
    <property type="entry name" value="RasGEFN"/>
    <property type="match status" value="1"/>
</dbReference>
<dbReference type="VEuPathDB" id="AmoebaDB:FDP41_012701"/>
<dbReference type="GO" id="GO:0005085">
    <property type="term" value="F:guanyl-nucleotide exchange factor activity"/>
    <property type="evidence" value="ECO:0007669"/>
    <property type="project" value="UniProtKB-KW"/>
</dbReference>
<evidence type="ECO:0000256" key="2">
    <source>
        <dbReference type="PROSITE-ProRule" id="PRU00168"/>
    </source>
</evidence>
<name>A0A6A5BS63_NAEFO</name>
<dbReference type="Proteomes" id="UP000444721">
    <property type="component" value="Unassembled WGS sequence"/>
</dbReference>
<dbReference type="Gene3D" id="1.10.840.10">
    <property type="entry name" value="Ras guanine-nucleotide exchange factors catalytic domain"/>
    <property type="match status" value="1"/>
</dbReference>
<dbReference type="PROSITE" id="PS50003">
    <property type="entry name" value="PH_DOMAIN"/>
    <property type="match status" value="1"/>
</dbReference>
<dbReference type="CDD" id="cd06224">
    <property type="entry name" value="REM"/>
    <property type="match status" value="1"/>
</dbReference>
<feature type="domain" description="N-terminal Ras-GEF" evidence="9">
    <location>
        <begin position="724"/>
        <end position="859"/>
    </location>
</feature>
<dbReference type="PROSITE" id="PS50212">
    <property type="entry name" value="RASGEF_NTER"/>
    <property type="match status" value="1"/>
</dbReference>
<evidence type="ECO:0000259" key="6">
    <source>
        <dbReference type="PROSITE" id="PS50003"/>
    </source>
</evidence>
<comment type="caution">
    <text evidence="10">The sequence shown here is derived from an EMBL/GenBank/DDBJ whole genome shotgun (WGS) entry which is preliminary data.</text>
</comment>
<dbReference type="SUPFAM" id="SSF48366">
    <property type="entry name" value="Ras GEF"/>
    <property type="match status" value="1"/>
</dbReference>
<dbReference type="VEuPathDB" id="AmoebaDB:NfTy_037420"/>
<feature type="domain" description="DH" evidence="8">
    <location>
        <begin position="264"/>
        <end position="480"/>
    </location>
</feature>
<dbReference type="InterPro" id="IPR000219">
    <property type="entry name" value="DH_dom"/>
</dbReference>
<sequence length="1153" mass="134116">MGILFSAVIFTSSIDVFFAISLVVVSIGVFIYPDKAEQVLEYFLSSRFLTLDYSGMRFSSSTSSPRDISSTTITFSATKIDQDDIQSLPEHLQIALGVGVQLDIYEQDKSKTSDSTDVWPTKPNKTPPPPPRRPSQMKINDTDQQQEEEERLKKERQEQEEDLSFARRILGAVDLVSVNERIKQFENTISMAKLSVSTFSLNRIPSKISLKQNKIAQRFMIEDEKTNSPSSPHKVLPPIPVQNQSSPSTDLKSTKQLPQIPKKNLGLYIKRFIQREEDYLNQLGHLLPRIYKNPIMELINQRNIEGEKEVIEKLFNYLINMFSADKRHLKLMQLKRHVAQQSVSEANDKWLEEFGEIILDFVQETLITKYIDQYLVDYTQKGLRYRIQKILLADDKQLKHLIESKLDVEARASFKKEQQSCAAEFLTFDQLIQQPAVRLTYYLIQLRDVFHPLIPENHPCSKLDTAIYKLEKKMITTSEVLEMAYQLNRTFEIQNRLNIENLESYTAFDLESNLSSSMRRSVSERETSVYKTVRPRKCSILEERVPTMPRFIFSVQTMDSTCLTNYYDSNDKLIYQIRKGQKSPPCEAYLFENVLIISWMSKSLEQGLKREKKLYFIDHTCMVEKWGDKGFKLVYAPEKQKIFECESAEERRRWIHYLRSIVSGSLLSANETKQIVKHLRSVSSLERPEARYSEDLDTLMKRRSIDHAKFEEPEIPGVNVAFAEDGSLIGATLEKLIEKMTMSQSVHDLAIKDAFLLTYHSFTTAEKVLELLILKWNLPPPSMEVRSNSNLFKQFELSVLAPTRINIYGICKRWVADHSTDFKTNPSLVKLMSNFIENHMAKTFDKLADNLRIEMKRLKSKRDTMVTVQKQYLEKQMKEYEEKDGEIESDEDAPKPIFPSTFKTSFKSLNEVRVLDWSSVEIARQITLIESAIFQKIQPKECLAQAWNKNKTAAPNICEMIHRTNTVVLWVAHQILENKKEDKRAKAIRKFIKVAHELRKLNNFNGLKEIIGGLRSVPIMRLKKTWALVPKKHLENYKELEKIVSTAKNYKEMRSTMKECHPPLIPFIGLYLTDLTFIEDGNKDYINEEKKIINFFKRQKLAFVIQGGIKRYQKEYKLKPVTELKNKLTNMVHFSEEKLIELSCTYEPKDSNQ</sequence>
<dbReference type="GO" id="GO:0005886">
    <property type="term" value="C:plasma membrane"/>
    <property type="evidence" value="ECO:0007669"/>
    <property type="project" value="TreeGrafter"/>
</dbReference>
<organism evidence="10 11">
    <name type="scientific">Naegleria fowleri</name>
    <name type="common">Brain eating amoeba</name>
    <dbReference type="NCBI Taxonomy" id="5763"/>
    <lineage>
        <taxon>Eukaryota</taxon>
        <taxon>Discoba</taxon>
        <taxon>Heterolobosea</taxon>
        <taxon>Tetramitia</taxon>
        <taxon>Eutetramitia</taxon>
        <taxon>Vahlkampfiidae</taxon>
        <taxon>Naegleria</taxon>
    </lineage>
</organism>
<dbReference type="PROSITE" id="PS00720">
    <property type="entry name" value="RASGEF"/>
    <property type="match status" value="1"/>
</dbReference>
<dbReference type="OrthoDB" id="546434at2759"/>
<dbReference type="VEuPathDB" id="AmoebaDB:NF0038740"/>
<gene>
    <name evidence="10" type="ORF">FDP41_012701</name>
</gene>
<dbReference type="GO" id="GO:0007265">
    <property type="term" value="P:Ras protein signal transduction"/>
    <property type="evidence" value="ECO:0007669"/>
    <property type="project" value="TreeGrafter"/>
</dbReference>
<dbReference type="InterPro" id="IPR019804">
    <property type="entry name" value="Ras_G-nucl-exch_fac_CS"/>
</dbReference>
<dbReference type="PANTHER" id="PTHR23113:SF368">
    <property type="entry name" value="CELL DIVISION CONTROL PROTEIN 25"/>
    <property type="match status" value="1"/>
</dbReference>
<keyword evidence="11" id="KW-1185">Reference proteome</keyword>
<keyword evidence="5" id="KW-1133">Transmembrane helix</keyword>
<evidence type="ECO:0000313" key="10">
    <source>
        <dbReference type="EMBL" id="KAF0980913.1"/>
    </source>
</evidence>
<dbReference type="InterPro" id="IPR008937">
    <property type="entry name" value="Ras-like_GEF"/>
</dbReference>
<keyword evidence="3" id="KW-0175">Coiled coil</keyword>
<dbReference type="PROSITE" id="PS50010">
    <property type="entry name" value="DH_2"/>
    <property type="match status" value="1"/>
</dbReference>
<accession>A0A6A5BS63</accession>
<evidence type="ECO:0000256" key="4">
    <source>
        <dbReference type="SAM" id="MobiDB-lite"/>
    </source>
</evidence>
<dbReference type="AlphaFoldDB" id="A0A6A5BS63"/>
<dbReference type="OMA" id="PPCEAYL"/>
<dbReference type="InterPro" id="IPR001849">
    <property type="entry name" value="PH_domain"/>
</dbReference>
<feature type="domain" description="PH" evidence="6">
    <location>
        <begin position="631"/>
        <end position="663"/>
    </location>
</feature>
<dbReference type="PROSITE" id="PS50009">
    <property type="entry name" value="RASGEF_CAT"/>
    <property type="match status" value="1"/>
</dbReference>
<dbReference type="InterPro" id="IPR001895">
    <property type="entry name" value="RASGEF_cat_dom"/>
</dbReference>
<evidence type="ECO:0008006" key="12">
    <source>
        <dbReference type="Google" id="ProtNLM"/>
    </source>
</evidence>
<feature type="region of interest" description="Disordered" evidence="4">
    <location>
        <begin position="111"/>
        <end position="161"/>
    </location>
</feature>
<evidence type="ECO:0000313" key="11">
    <source>
        <dbReference type="Proteomes" id="UP000444721"/>
    </source>
</evidence>
<dbReference type="InterPro" id="IPR023578">
    <property type="entry name" value="Ras_GEF_dom_sf"/>
</dbReference>
<keyword evidence="5" id="KW-0812">Transmembrane</keyword>
<feature type="coiled-coil region" evidence="3">
    <location>
        <begin position="841"/>
        <end position="893"/>
    </location>
</feature>
<dbReference type="Gene3D" id="1.20.870.10">
    <property type="entry name" value="Son of sevenless (SoS) protein Chain: S domain 1"/>
    <property type="match status" value="1"/>
</dbReference>
<dbReference type="PANTHER" id="PTHR23113">
    <property type="entry name" value="GUANINE NUCLEOTIDE EXCHANGE FACTOR"/>
    <property type="match status" value="1"/>
</dbReference>
<reference evidence="10 11" key="1">
    <citation type="journal article" date="2019" name="Sci. Rep.">
        <title>Nanopore sequencing improves the draft genome of the human pathogenic amoeba Naegleria fowleri.</title>
        <authorList>
            <person name="Liechti N."/>
            <person name="Schurch N."/>
            <person name="Bruggmann R."/>
            <person name="Wittwer M."/>
        </authorList>
    </citation>
    <scope>NUCLEOTIDE SEQUENCE [LARGE SCALE GENOMIC DNA]</scope>
    <source>
        <strain evidence="10 11">ATCC 30894</strain>
    </source>
</reference>